<feature type="non-terminal residue" evidence="1">
    <location>
        <position position="95"/>
    </location>
</feature>
<gene>
    <name evidence="1" type="ORF">MYCIT1_LOCUS8302</name>
</gene>
<proteinExistence type="predicted"/>
<sequence length="95" mass="10650">QFPRIESCDLFPCFSRMTSSDSRFSSKTQNLETRDCVSGVTAIQLAKPDSVLPTPRWPAAERHNICRPDAYHPTNVESKVDQGTTRSMVLFPSFG</sequence>
<name>A0AAD2JY00_9AGAR</name>
<dbReference type="AlphaFoldDB" id="A0AAD2JY00"/>
<evidence type="ECO:0000313" key="1">
    <source>
        <dbReference type="EMBL" id="CAK5266514.1"/>
    </source>
</evidence>
<evidence type="ECO:0000313" key="2">
    <source>
        <dbReference type="Proteomes" id="UP001295794"/>
    </source>
</evidence>
<reference evidence="1" key="1">
    <citation type="submission" date="2023-11" db="EMBL/GenBank/DDBJ databases">
        <authorList>
            <person name="De Vega J J."/>
            <person name="De Vega J J."/>
        </authorList>
    </citation>
    <scope>NUCLEOTIDE SEQUENCE</scope>
</reference>
<keyword evidence="2" id="KW-1185">Reference proteome</keyword>
<comment type="caution">
    <text evidence="1">The sequence shown here is derived from an EMBL/GenBank/DDBJ whole genome shotgun (WGS) entry which is preliminary data.</text>
</comment>
<organism evidence="1 2">
    <name type="scientific">Mycena citricolor</name>
    <dbReference type="NCBI Taxonomy" id="2018698"/>
    <lineage>
        <taxon>Eukaryota</taxon>
        <taxon>Fungi</taxon>
        <taxon>Dikarya</taxon>
        <taxon>Basidiomycota</taxon>
        <taxon>Agaricomycotina</taxon>
        <taxon>Agaricomycetes</taxon>
        <taxon>Agaricomycetidae</taxon>
        <taxon>Agaricales</taxon>
        <taxon>Marasmiineae</taxon>
        <taxon>Mycenaceae</taxon>
        <taxon>Mycena</taxon>
    </lineage>
</organism>
<feature type="non-terminal residue" evidence="1">
    <location>
        <position position="1"/>
    </location>
</feature>
<protein>
    <submittedName>
        <fullName evidence="1">Uncharacterized protein</fullName>
    </submittedName>
</protein>
<dbReference type="EMBL" id="CAVNYO010000109">
    <property type="protein sequence ID" value="CAK5266514.1"/>
    <property type="molecule type" value="Genomic_DNA"/>
</dbReference>
<dbReference type="Proteomes" id="UP001295794">
    <property type="component" value="Unassembled WGS sequence"/>
</dbReference>
<accession>A0AAD2JY00</accession>